<name>A0ABU5VUG7_9BACT</name>
<keyword evidence="1" id="KW-1133">Transmembrane helix</keyword>
<dbReference type="EMBL" id="JAYGJQ010000002">
    <property type="protein sequence ID" value="MEA9356711.1"/>
    <property type="molecule type" value="Genomic_DNA"/>
</dbReference>
<keyword evidence="1" id="KW-0472">Membrane</keyword>
<organism evidence="2 3">
    <name type="scientific">Bacteriovorax antarcticus</name>
    <dbReference type="NCBI Taxonomy" id="3088717"/>
    <lineage>
        <taxon>Bacteria</taxon>
        <taxon>Pseudomonadati</taxon>
        <taxon>Bdellovibrionota</taxon>
        <taxon>Bacteriovoracia</taxon>
        <taxon>Bacteriovoracales</taxon>
        <taxon>Bacteriovoracaceae</taxon>
        <taxon>Bacteriovorax</taxon>
    </lineage>
</organism>
<feature type="transmembrane region" description="Helical" evidence="1">
    <location>
        <begin position="7"/>
        <end position="26"/>
    </location>
</feature>
<feature type="transmembrane region" description="Helical" evidence="1">
    <location>
        <begin position="154"/>
        <end position="173"/>
    </location>
</feature>
<accession>A0ABU5VUG7</accession>
<keyword evidence="1" id="KW-0812">Transmembrane</keyword>
<feature type="transmembrane region" description="Helical" evidence="1">
    <location>
        <begin position="241"/>
        <end position="263"/>
    </location>
</feature>
<reference evidence="2 3" key="1">
    <citation type="submission" date="2023-11" db="EMBL/GenBank/DDBJ databases">
        <title>A Novel Polar Bacteriovorax (B. antarcticus) Isolated from the Biocrust in Antarctica.</title>
        <authorList>
            <person name="Mun W."/>
            <person name="Choi S.Y."/>
            <person name="Mitchell R.J."/>
        </authorList>
    </citation>
    <scope>NUCLEOTIDE SEQUENCE [LARGE SCALE GENOMIC DNA]</scope>
    <source>
        <strain evidence="2 3">PP10</strain>
    </source>
</reference>
<feature type="transmembrane region" description="Helical" evidence="1">
    <location>
        <begin position="339"/>
        <end position="357"/>
    </location>
</feature>
<comment type="caution">
    <text evidence="2">The sequence shown here is derived from an EMBL/GenBank/DDBJ whole genome shotgun (WGS) entry which is preliminary data.</text>
</comment>
<proteinExistence type="predicted"/>
<feature type="transmembrane region" description="Helical" evidence="1">
    <location>
        <begin position="363"/>
        <end position="382"/>
    </location>
</feature>
<dbReference type="RefSeq" id="WP_323576574.1">
    <property type="nucleotide sequence ID" value="NZ_JAYGJQ010000002.1"/>
</dbReference>
<evidence type="ECO:0000256" key="1">
    <source>
        <dbReference type="SAM" id="Phobius"/>
    </source>
</evidence>
<feature type="transmembrane region" description="Helical" evidence="1">
    <location>
        <begin position="208"/>
        <end position="229"/>
    </location>
</feature>
<dbReference type="Proteomes" id="UP001302274">
    <property type="component" value="Unassembled WGS sequence"/>
</dbReference>
<feature type="transmembrane region" description="Helical" evidence="1">
    <location>
        <begin position="314"/>
        <end position="332"/>
    </location>
</feature>
<feature type="transmembrane region" description="Helical" evidence="1">
    <location>
        <begin position="126"/>
        <end position="147"/>
    </location>
</feature>
<protein>
    <recommendedName>
        <fullName evidence="4">Glycosyltransferase RgtA/B/C/D-like domain-containing protein</fullName>
    </recommendedName>
</protein>
<gene>
    <name evidence="2" type="ORF">SHI21_10870</name>
</gene>
<evidence type="ECO:0000313" key="2">
    <source>
        <dbReference type="EMBL" id="MEA9356711.1"/>
    </source>
</evidence>
<feature type="transmembrane region" description="Helical" evidence="1">
    <location>
        <begin position="394"/>
        <end position="412"/>
    </location>
</feature>
<evidence type="ECO:0008006" key="4">
    <source>
        <dbReference type="Google" id="ProtNLM"/>
    </source>
</evidence>
<sequence>MKLARPNSLFLIIATVLFSIVSFYYLSKANNLGSNEAAGQLTKKASIIEWEHFPVGSDFKLENLVPDDTFLNYDSKAALGIIENVKSKPSLYYKSSERIYPILLHTRASGIPHYISGQFSRLFPSAIGLIILPWILSIMTFVLALVIVKKSSELTIPFVLVALTTPQLLYFTYPFFPDDYASFAVIILALFIFQKAESKTDFRRIGFLFGLTLYIKLAAVILLPIFFILSFKKVFSNIKYIIQGAIPFLILFIFVTNFQDFFYLLGHEKTLIKPSQFNLDVFKYFALNQFVPGFTFSHIMSLNPTFPTNINKTLLIQGALQAIATVGFIIAFTKPQDIARLIGFIFLFVLGTCVVASGLNEDLLGYMGQGLALLMLVLFIFLDKEKILAKKMLFYTLFGFFFITRIIGFYNWNTEFNKYSHSFNKCVWAYDCMVKDWNESGILKEKQLVTLYYLDIGQIEFFSQEKIKPIHVNWKYSKIPSKENFIGFLSHFPAQEFYILSSKELGIATDLATYLKVSEADVEATLLKNKIKMDIVKHYDYPAISREYTLIKLTKI</sequence>
<keyword evidence="3" id="KW-1185">Reference proteome</keyword>
<feature type="transmembrane region" description="Helical" evidence="1">
    <location>
        <begin position="179"/>
        <end position="196"/>
    </location>
</feature>
<evidence type="ECO:0000313" key="3">
    <source>
        <dbReference type="Proteomes" id="UP001302274"/>
    </source>
</evidence>